<sequence length="160" mass="18894">MRKESHDRARAEYIKHHGWSARLQLAWRLAGRIYFDDKYIGYAQAFCKAYDRYFASYGYDTKQIDAFCESVKSGITCKTTQRYSRFCLDMLRVTADYARWENVERFREESRRYMNNSNAPECNPQMVLRAAFRELEHALITLPRTTISKMETVADATHSS</sequence>
<comment type="caution">
    <text evidence="1">The sequence shown here is derived from an EMBL/GenBank/DDBJ whole genome shotgun (WGS) entry which is preliminary data.</text>
</comment>
<keyword evidence="2" id="KW-1185">Reference proteome</keyword>
<dbReference type="Proteomes" id="UP000018874">
    <property type="component" value="Unassembled WGS sequence"/>
</dbReference>
<gene>
    <name evidence="1" type="ORF">T231_03345</name>
</gene>
<accession>W2CUB3</accession>
<evidence type="ECO:0000313" key="1">
    <source>
        <dbReference type="EMBL" id="ETK10745.1"/>
    </source>
</evidence>
<proteinExistence type="predicted"/>
<dbReference type="AlphaFoldDB" id="W2CUB3"/>
<dbReference type="EMBL" id="AYYD01000627">
    <property type="protein sequence ID" value="ETK10745.1"/>
    <property type="molecule type" value="Genomic_DNA"/>
</dbReference>
<name>W2CUB3_9BACT</name>
<organism evidence="1 2">
    <name type="scientific">Tannerella sp. oral taxon BU063 isolate Cell 6/7/9</name>
    <dbReference type="NCBI Taxonomy" id="1411021"/>
    <lineage>
        <taxon>Bacteria</taxon>
        <taxon>Pseudomonadati</taxon>
        <taxon>Bacteroidota</taxon>
        <taxon>Bacteroidia</taxon>
        <taxon>Bacteroidales</taxon>
        <taxon>Tannerellaceae</taxon>
        <taxon>Tannerella</taxon>
    </lineage>
</organism>
<protein>
    <submittedName>
        <fullName evidence="1">Uncharacterized protein</fullName>
    </submittedName>
</protein>
<reference evidence="1 2" key="1">
    <citation type="submission" date="2013-11" db="EMBL/GenBank/DDBJ databases">
        <title>Single cell genomics of uncultured Tannerella BU063 (oral taxon 286).</title>
        <authorList>
            <person name="Beall C.J."/>
            <person name="Campbell A.G."/>
            <person name="Griffen A.L."/>
            <person name="Podar M."/>
            <person name="Leys E.J."/>
        </authorList>
    </citation>
    <scope>NUCLEOTIDE SEQUENCE [LARGE SCALE GENOMIC DNA]</scope>
    <source>
        <strain evidence="1">Cell 6/7/9</strain>
    </source>
</reference>
<evidence type="ECO:0000313" key="2">
    <source>
        <dbReference type="Proteomes" id="UP000018874"/>
    </source>
</evidence>